<dbReference type="PROSITE" id="PS00629">
    <property type="entry name" value="IMP_1"/>
    <property type="match status" value="1"/>
</dbReference>
<feature type="binding site" evidence="5">
    <location>
        <position position="78"/>
    </location>
    <ligand>
        <name>Mg(2+)</name>
        <dbReference type="ChEBI" id="CHEBI:18420"/>
        <label>1</label>
        <note>catalytic</note>
    </ligand>
</feature>
<reference evidence="6 7" key="1">
    <citation type="submission" date="2017-07" db="EMBL/GenBank/DDBJ databases">
        <title>Isolation and whole genome analysis of endospore-forming bacteria from heroin.</title>
        <authorList>
            <person name="Kalinowski J."/>
            <person name="Ahrens B."/>
            <person name="Al-Dilaimi A."/>
            <person name="Winkler A."/>
            <person name="Wibberg D."/>
            <person name="Schleenbecker U."/>
            <person name="Ruckert C."/>
            <person name="Wolfel R."/>
            <person name="Grass G."/>
        </authorList>
    </citation>
    <scope>NUCLEOTIDE SEQUENCE [LARGE SCALE GENOMIC DNA]</scope>
    <source>
        <strain evidence="6 7">7537-G1</strain>
    </source>
</reference>
<feature type="binding site" evidence="5">
    <location>
        <position position="97"/>
    </location>
    <ligand>
        <name>Mg(2+)</name>
        <dbReference type="ChEBI" id="CHEBI:18420"/>
        <label>1</label>
        <note>catalytic</note>
    </ligand>
</feature>
<dbReference type="OrthoDB" id="9772456at2"/>
<organism evidence="6 7">
    <name type="scientific">Paenibacillus campinasensis</name>
    <dbReference type="NCBI Taxonomy" id="66347"/>
    <lineage>
        <taxon>Bacteria</taxon>
        <taxon>Bacillati</taxon>
        <taxon>Bacillota</taxon>
        <taxon>Bacilli</taxon>
        <taxon>Bacillales</taxon>
        <taxon>Paenibacillaceae</taxon>
        <taxon>Paenibacillus</taxon>
    </lineage>
</organism>
<dbReference type="AlphaFoldDB" id="A0A268EPV5"/>
<evidence type="ECO:0000256" key="2">
    <source>
        <dbReference type="ARBA" id="ARBA00022723"/>
    </source>
</evidence>
<dbReference type="GO" id="GO:0006020">
    <property type="term" value="P:inositol metabolic process"/>
    <property type="evidence" value="ECO:0007669"/>
    <property type="project" value="TreeGrafter"/>
</dbReference>
<proteinExistence type="predicted"/>
<keyword evidence="3" id="KW-0378">Hydrolase</keyword>
<comment type="caution">
    <text evidence="6">The sequence shown here is derived from an EMBL/GenBank/DDBJ whole genome shotgun (WGS) entry which is preliminary data.</text>
</comment>
<dbReference type="InterPro" id="IPR000760">
    <property type="entry name" value="Inositol_monophosphatase-like"/>
</dbReference>
<dbReference type="PANTHER" id="PTHR20854:SF4">
    <property type="entry name" value="INOSITOL-1-MONOPHOSPHATASE-RELATED"/>
    <property type="match status" value="1"/>
</dbReference>
<gene>
    <name evidence="6" type="ORF">CHH67_16155</name>
</gene>
<dbReference type="Pfam" id="PF00459">
    <property type="entry name" value="Inositol_P"/>
    <property type="match status" value="1"/>
</dbReference>
<dbReference type="GO" id="GO:0008934">
    <property type="term" value="F:inositol monophosphate 1-phosphatase activity"/>
    <property type="evidence" value="ECO:0007669"/>
    <property type="project" value="TreeGrafter"/>
</dbReference>
<dbReference type="Gene3D" id="3.40.190.80">
    <property type="match status" value="1"/>
</dbReference>
<dbReference type="InterPro" id="IPR020583">
    <property type="entry name" value="Inositol_monoP_metal-BS"/>
</dbReference>
<keyword evidence="2 5" id="KW-0479">Metal-binding</keyword>
<feature type="binding site" evidence="5">
    <location>
        <position position="94"/>
    </location>
    <ligand>
        <name>Mg(2+)</name>
        <dbReference type="ChEBI" id="CHEBI:18420"/>
        <label>1</label>
        <note>catalytic</note>
    </ligand>
</feature>
<protein>
    <submittedName>
        <fullName evidence="6">Arabinose phosphate phosphatase</fullName>
    </submittedName>
</protein>
<feature type="binding site" evidence="5">
    <location>
        <position position="221"/>
    </location>
    <ligand>
        <name>Mg(2+)</name>
        <dbReference type="ChEBI" id="CHEBI:18420"/>
        <label>1</label>
        <note>catalytic</note>
    </ligand>
</feature>
<name>A0A268EPV5_9BACL</name>
<evidence type="ECO:0000256" key="1">
    <source>
        <dbReference type="ARBA" id="ARBA00001946"/>
    </source>
</evidence>
<accession>A0A268EPV5</accession>
<dbReference type="FunFam" id="3.30.540.10:FF:000003">
    <property type="entry name" value="Inositol-1-monophosphatase"/>
    <property type="match status" value="1"/>
</dbReference>
<evidence type="ECO:0000313" key="6">
    <source>
        <dbReference type="EMBL" id="PAD75152.1"/>
    </source>
</evidence>
<dbReference type="Gene3D" id="3.30.540.10">
    <property type="entry name" value="Fructose-1,6-Bisphosphatase, subunit A, domain 1"/>
    <property type="match status" value="1"/>
</dbReference>
<evidence type="ECO:0000256" key="4">
    <source>
        <dbReference type="ARBA" id="ARBA00022842"/>
    </source>
</evidence>
<dbReference type="GO" id="GO:0046872">
    <property type="term" value="F:metal ion binding"/>
    <property type="evidence" value="ECO:0007669"/>
    <property type="project" value="UniProtKB-KW"/>
</dbReference>
<evidence type="ECO:0000256" key="5">
    <source>
        <dbReference type="PIRSR" id="PIRSR600760-2"/>
    </source>
</evidence>
<dbReference type="PANTHER" id="PTHR20854">
    <property type="entry name" value="INOSITOL MONOPHOSPHATASE"/>
    <property type="match status" value="1"/>
</dbReference>
<dbReference type="RefSeq" id="WP_095266237.1">
    <property type="nucleotide sequence ID" value="NZ_NPBY01000047.1"/>
</dbReference>
<keyword evidence="4 5" id="KW-0460">Magnesium</keyword>
<dbReference type="Proteomes" id="UP000215596">
    <property type="component" value="Unassembled WGS sequence"/>
</dbReference>
<feature type="binding site" evidence="5">
    <location>
        <position position="96"/>
    </location>
    <ligand>
        <name>Mg(2+)</name>
        <dbReference type="ChEBI" id="CHEBI:18420"/>
        <label>1</label>
        <note>catalytic</note>
    </ligand>
</feature>
<sequence length="279" mass="30588">MDTERNGAIAPEHTIKSAVENIARQAGEIALDYFRSRSRVLVEQKGHLDLVTKVDREIEEFLTVRLRKEFPNDGIYGEEGGDIPGDSGRIWVIDPIDGTFNYVRGSENWAISIGLYENSQPVFGVIYAPVRDLMLSGGEAIETELNGKPLPNLPPFEPSLASVGIGLHPSIATEDCLEVLRYISDELRISFRCCGSATISLLEVAMGHTDGYLSLGDSTWDVMAALPILKNLGLSHTIDWSNHTDLQTKLRFACGNEDFLVSVRPLLASVGGNVVCKDI</sequence>
<comment type="cofactor">
    <cofactor evidence="1 5">
        <name>Mg(2+)</name>
        <dbReference type="ChEBI" id="CHEBI:18420"/>
    </cofactor>
</comment>
<dbReference type="EMBL" id="NPBY01000047">
    <property type="protein sequence ID" value="PAD75152.1"/>
    <property type="molecule type" value="Genomic_DNA"/>
</dbReference>
<dbReference type="SUPFAM" id="SSF56655">
    <property type="entry name" value="Carbohydrate phosphatase"/>
    <property type="match status" value="1"/>
</dbReference>
<dbReference type="PRINTS" id="PR00377">
    <property type="entry name" value="IMPHPHTASES"/>
</dbReference>
<evidence type="ECO:0000313" key="7">
    <source>
        <dbReference type="Proteomes" id="UP000215596"/>
    </source>
</evidence>
<evidence type="ECO:0000256" key="3">
    <source>
        <dbReference type="ARBA" id="ARBA00022801"/>
    </source>
</evidence>
<dbReference type="GO" id="GO:0007165">
    <property type="term" value="P:signal transduction"/>
    <property type="evidence" value="ECO:0007669"/>
    <property type="project" value="TreeGrafter"/>
</dbReference>